<evidence type="ECO:0000313" key="4">
    <source>
        <dbReference type="Proteomes" id="UP000286997"/>
    </source>
</evidence>
<keyword evidence="1" id="KW-0472">Membrane</keyword>
<dbReference type="AlphaFoldDB" id="A0A3S2YRY6"/>
<reference evidence="3 4" key="1">
    <citation type="submission" date="2019-01" db="EMBL/GenBank/DDBJ databases">
        <authorList>
            <person name="Chen W.-M."/>
        </authorList>
    </citation>
    <scope>NUCLEOTIDE SEQUENCE [LARGE SCALE GENOMIC DNA]</scope>
    <source>
        <strain evidence="3 4">TER-1</strain>
    </source>
</reference>
<evidence type="ECO:0000256" key="2">
    <source>
        <dbReference type="SAM" id="SignalP"/>
    </source>
</evidence>
<dbReference type="PROSITE" id="PS51257">
    <property type="entry name" value="PROKAR_LIPOPROTEIN"/>
    <property type="match status" value="1"/>
</dbReference>
<organism evidence="3 4">
    <name type="scientific">Methylobacterium oryzihabitans</name>
    <dbReference type="NCBI Taxonomy" id="2499852"/>
    <lineage>
        <taxon>Bacteria</taxon>
        <taxon>Pseudomonadati</taxon>
        <taxon>Pseudomonadota</taxon>
        <taxon>Alphaproteobacteria</taxon>
        <taxon>Hyphomicrobiales</taxon>
        <taxon>Methylobacteriaceae</taxon>
        <taxon>Methylobacterium</taxon>
    </lineage>
</organism>
<keyword evidence="2" id="KW-0732">Signal</keyword>
<feature type="signal peptide" evidence="2">
    <location>
        <begin position="1"/>
        <end position="23"/>
    </location>
</feature>
<comment type="caution">
    <text evidence="3">The sequence shown here is derived from an EMBL/GenBank/DDBJ whole genome shotgun (WGS) entry which is preliminary data.</text>
</comment>
<evidence type="ECO:0000313" key="3">
    <source>
        <dbReference type="EMBL" id="RVU18111.1"/>
    </source>
</evidence>
<keyword evidence="4" id="KW-1185">Reference proteome</keyword>
<name>A0A3S2YRY6_9HYPH</name>
<evidence type="ECO:0000256" key="1">
    <source>
        <dbReference type="SAM" id="Phobius"/>
    </source>
</evidence>
<dbReference type="Proteomes" id="UP000286997">
    <property type="component" value="Unassembled WGS sequence"/>
</dbReference>
<keyword evidence="1" id="KW-1133">Transmembrane helix</keyword>
<feature type="transmembrane region" description="Helical" evidence="1">
    <location>
        <begin position="35"/>
        <end position="55"/>
    </location>
</feature>
<keyword evidence="1" id="KW-0812">Transmembrane</keyword>
<sequence>MTFAESKLALSAALALSCILAAAGALDPAEPRTWLMLVGCVALLATGVAIGERIAGGRSEQPRTLTQIYRDEAAEGAAVAGAGSLSGR</sequence>
<accession>A0A3S2YRY6</accession>
<dbReference type="RefSeq" id="WP_127729247.1">
    <property type="nucleotide sequence ID" value="NZ_SACP01000010.1"/>
</dbReference>
<gene>
    <name evidence="3" type="ORF">EOE48_12005</name>
</gene>
<dbReference type="EMBL" id="SACP01000010">
    <property type="protein sequence ID" value="RVU18111.1"/>
    <property type="molecule type" value="Genomic_DNA"/>
</dbReference>
<protein>
    <submittedName>
        <fullName evidence="3">Uncharacterized protein</fullName>
    </submittedName>
</protein>
<proteinExistence type="predicted"/>
<feature type="chain" id="PRO_5018522809" evidence="2">
    <location>
        <begin position="24"/>
        <end position="88"/>
    </location>
</feature>